<evidence type="ECO:0000256" key="5">
    <source>
        <dbReference type="ARBA" id="ARBA00023004"/>
    </source>
</evidence>
<evidence type="ECO:0000256" key="4">
    <source>
        <dbReference type="ARBA" id="ARBA00022723"/>
    </source>
</evidence>
<gene>
    <name evidence="8" type="primary">Hb_a</name>
</gene>
<keyword evidence="1 6" id="KW-0813">Transport</keyword>
<sequence length="159" mass="18132">MGAAFTITKLDFSDDQKADIKSTWETLYSGNKFQLGVELMANLFKAHPDYQDLFPSLKGIPDVAGSNELRGHAIRVITGINNFVDALDEEEEVMREMLHNMARSHKPRKLTKTHFNEFAPILLETFEKKVDMSSKARDAWIALYYSIVDNLFAEMAKLD</sequence>
<dbReference type="InterPro" id="IPR012292">
    <property type="entry name" value="Globin/Proto"/>
</dbReference>
<dbReference type="InterPro" id="IPR002336">
    <property type="entry name" value="Erythrocruorin"/>
</dbReference>
<comment type="similarity">
    <text evidence="6">Belongs to the globin family.</text>
</comment>
<dbReference type="PANTHER" id="PTHR46458">
    <property type="entry name" value="BLR2807 PROTEIN"/>
    <property type="match status" value="1"/>
</dbReference>
<dbReference type="SUPFAM" id="SSF46458">
    <property type="entry name" value="Globin-like"/>
    <property type="match status" value="1"/>
</dbReference>
<dbReference type="GO" id="GO:0005833">
    <property type="term" value="C:hemoglobin complex"/>
    <property type="evidence" value="ECO:0007669"/>
    <property type="project" value="InterPro"/>
</dbReference>
<evidence type="ECO:0000256" key="6">
    <source>
        <dbReference type="RuleBase" id="RU000356"/>
    </source>
</evidence>
<organism evidence="8">
    <name type="scientific">Ophiactis simplex</name>
    <dbReference type="NCBI Taxonomy" id="533354"/>
    <lineage>
        <taxon>Eukaryota</taxon>
        <taxon>Metazoa</taxon>
        <taxon>Echinodermata</taxon>
        <taxon>Eleutherozoa</taxon>
        <taxon>Asterozoa</taxon>
        <taxon>Ophiuroidea</taxon>
        <taxon>Myophiuroidea</taxon>
        <taxon>Metophiurida</taxon>
        <taxon>Ophintegrida</taxon>
        <taxon>Amphilepidida</taxon>
        <taxon>Ophiurina</taxon>
        <taxon>Gnathophiurina</taxon>
        <taxon>Ophiactoidea</taxon>
        <taxon>Ophiactidae</taxon>
        <taxon>Ophiactis</taxon>
    </lineage>
</organism>
<dbReference type="PANTHER" id="PTHR46458:SF1">
    <property type="entry name" value="GEO09476P1"/>
    <property type="match status" value="1"/>
</dbReference>
<dbReference type="PROSITE" id="PS01033">
    <property type="entry name" value="GLOBIN"/>
    <property type="match status" value="1"/>
</dbReference>
<evidence type="ECO:0000259" key="7">
    <source>
        <dbReference type="PROSITE" id="PS01033"/>
    </source>
</evidence>
<keyword evidence="4" id="KW-0479">Metal-binding</keyword>
<keyword evidence="5" id="KW-0408">Iron</keyword>
<reference evidence="9" key="2">
    <citation type="submission" date="2014-01" db="EMBL/GenBank/DDBJ databases">
        <title>Hemoglobins of the brittle stars Hemipholis elongata and Ophiactis simplex.</title>
        <authorList>
            <person name="Christensen A.B."/>
            <person name="Christensen E.F."/>
        </authorList>
    </citation>
    <scope>NUCLEOTIDE SEQUENCE</scope>
</reference>
<dbReference type="EMBL" id="KJ027592">
    <property type="protein sequence ID" value="AHN50407.1"/>
    <property type="molecule type" value="Genomic_DNA"/>
</dbReference>
<dbReference type="GO" id="GO:0005576">
    <property type="term" value="C:extracellular region"/>
    <property type="evidence" value="ECO:0007669"/>
    <property type="project" value="InterPro"/>
</dbReference>
<dbReference type="GO" id="GO:0019825">
    <property type="term" value="F:oxygen binding"/>
    <property type="evidence" value="ECO:0007669"/>
    <property type="project" value="InterPro"/>
</dbReference>
<dbReference type="GO" id="GO:0046872">
    <property type="term" value="F:metal ion binding"/>
    <property type="evidence" value="ECO:0007669"/>
    <property type="project" value="UniProtKB-KW"/>
</dbReference>
<evidence type="ECO:0000313" key="8">
    <source>
        <dbReference type="EMBL" id="AHJ25672.1"/>
    </source>
</evidence>
<accession>W6FSH9</accession>
<evidence type="ECO:0000256" key="2">
    <source>
        <dbReference type="ARBA" id="ARBA00022617"/>
    </source>
</evidence>
<dbReference type="InterPro" id="IPR000971">
    <property type="entry name" value="Globin"/>
</dbReference>
<dbReference type="InterPro" id="IPR009050">
    <property type="entry name" value="Globin-like_sf"/>
</dbReference>
<dbReference type="GO" id="GO:0005344">
    <property type="term" value="F:oxygen carrier activity"/>
    <property type="evidence" value="ECO:0007669"/>
    <property type="project" value="UniProtKB-KW"/>
</dbReference>
<dbReference type="EMBL" id="KF894073">
    <property type="protein sequence ID" value="AHJ25672.1"/>
    <property type="molecule type" value="mRNA"/>
</dbReference>
<name>W6FSH9_9ECHI</name>
<dbReference type="PRINTS" id="PR00611">
    <property type="entry name" value="ERYTHCRUORIN"/>
</dbReference>
<keyword evidence="3 6" id="KW-0561">Oxygen transport</keyword>
<dbReference type="Gene3D" id="1.10.490.10">
    <property type="entry name" value="Globins"/>
    <property type="match status" value="1"/>
</dbReference>
<evidence type="ECO:0000256" key="3">
    <source>
        <dbReference type="ARBA" id="ARBA00022621"/>
    </source>
</evidence>
<reference evidence="8" key="1">
    <citation type="submission" date="2013-11" db="EMBL/GenBank/DDBJ databases">
        <title>Hemoglobins of the brittle stars Hemipholis cordifera and Ophiactis simplex.</title>
        <authorList>
            <person name="Christensen A.B."/>
            <person name="Christensen E.F."/>
        </authorList>
    </citation>
    <scope>NUCLEOTIDE SEQUENCE</scope>
</reference>
<dbReference type="CDD" id="cd01040">
    <property type="entry name" value="Mb-like"/>
    <property type="match status" value="1"/>
</dbReference>
<dbReference type="InterPro" id="IPR050532">
    <property type="entry name" value="Globin-like_OT"/>
</dbReference>
<feature type="domain" description="Globin" evidence="7">
    <location>
        <begin position="11"/>
        <end position="156"/>
    </location>
</feature>
<dbReference type="GO" id="GO:0020037">
    <property type="term" value="F:heme binding"/>
    <property type="evidence" value="ECO:0007669"/>
    <property type="project" value="InterPro"/>
</dbReference>
<dbReference type="InterPro" id="IPR044399">
    <property type="entry name" value="Mb-like_M"/>
</dbReference>
<evidence type="ECO:0000313" key="9">
    <source>
        <dbReference type="EMBL" id="AHN50407.1"/>
    </source>
</evidence>
<dbReference type="AlphaFoldDB" id="W6FSH9"/>
<evidence type="ECO:0000256" key="1">
    <source>
        <dbReference type="ARBA" id="ARBA00022448"/>
    </source>
</evidence>
<proteinExistence type="evidence at transcript level"/>
<dbReference type="Pfam" id="PF00042">
    <property type="entry name" value="Globin"/>
    <property type="match status" value="1"/>
</dbReference>
<protein>
    <submittedName>
        <fullName evidence="8">Hemoglobin</fullName>
    </submittedName>
</protein>
<keyword evidence="2 6" id="KW-0349">Heme</keyword>